<dbReference type="RefSeq" id="WP_011093163.1">
    <property type="nucleotide sequence ID" value="NC_004547.2"/>
</dbReference>
<evidence type="ECO:0000313" key="2">
    <source>
        <dbReference type="Proteomes" id="UP000007966"/>
    </source>
</evidence>
<proteinExistence type="predicted"/>
<dbReference type="Pfam" id="PF10013">
    <property type="entry name" value="DUF2256"/>
    <property type="match status" value="1"/>
</dbReference>
<name>Q6D6U6_PECAS</name>
<keyword evidence="2" id="KW-1185">Reference proteome</keyword>
<dbReference type="PANTHER" id="PTHR37463">
    <property type="entry name" value="GSL3115 PROTEIN"/>
    <property type="match status" value="1"/>
</dbReference>
<reference evidence="1" key="1">
    <citation type="submission" date="2004-02" db="EMBL/GenBank/DDBJ databases">
        <title>The genome sequence of the enterobacterial phytopathogen Erwinia carotovora subsp. atroseptica SCRI1043 and functional genomic identification of novel virulence factors.</title>
        <authorList>
            <person name="Bell K.S."/>
            <person name="Sebaihia M."/>
            <person name="Pritchard L."/>
            <person name="Holden M."/>
            <person name="Hyman L.J."/>
            <person name="Holeva M.C."/>
            <person name="Thomson N.R."/>
            <person name="Bentley S.D."/>
            <person name="Churcher C."/>
            <person name="Mungall K."/>
            <person name="Atkin R."/>
            <person name="Bason N."/>
            <person name="Brooks K."/>
            <person name="Chillingworth T."/>
            <person name="Clark K."/>
            <person name="Doggett J."/>
            <person name="Fraser A."/>
            <person name="Hance Z."/>
            <person name="Hauser H."/>
            <person name="Jagels K."/>
            <person name="Moule S."/>
            <person name="Norbertczak H."/>
            <person name="Ormond D."/>
            <person name="Price C."/>
            <person name="Quail M.A."/>
            <person name="Sanders M."/>
            <person name="Walker D."/>
            <person name="Whitehead S."/>
            <person name="Salmond G.P.C."/>
            <person name="Birch P.R.J."/>
            <person name="Barrell B.G."/>
            <person name="Parkhill J."/>
            <person name="Toth I.K."/>
        </authorList>
    </citation>
    <scope>NUCLEOTIDE SEQUENCE</scope>
    <source>
        <strain evidence="1">SCRI1043</strain>
    </source>
</reference>
<accession>Q6D6U6</accession>
<dbReference type="OrthoDB" id="27194at2"/>
<sequence length="49" mass="6081">MKKNELPTKICTVCGLPFSWRKKWEKCWEDVRKCSERCRRQKETKKQHL</sequence>
<evidence type="ECO:0000313" key="1">
    <source>
        <dbReference type="EMBL" id="CAG74489.1"/>
    </source>
</evidence>
<dbReference type="AlphaFoldDB" id="Q6D6U6"/>
<dbReference type="KEGG" id="eca:ECA1584"/>
<dbReference type="PANTHER" id="PTHR37463:SF1">
    <property type="entry name" value="DUF2256 DOMAIN-CONTAINING PROTEIN"/>
    <property type="match status" value="1"/>
</dbReference>
<dbReference type="PIRSF" id="PIRSF037205">
    <property type="entry name" value="UCP037205"/>
    <property type="match status" value="1"/>
</dbReference>
<gene>
    <name evidence="1" type="ordered locus">ECA1584</name>
</gene>
<dbReference type="InterPro" id="IPR017136">
    <property type="entry name" value="UCP037205"/>
</dbReference>
<dbReference type="Proteomes" id="UP000007966">
    <property type="component" value="Chromosome"/>
</dbReference>
<organism evidence="1 2">
    <name type="scientific">Pectobacterium atrosepticum (strain SCRI 1043 / ATCC BAA-672)</name>
    <name type="common">Erwinia carotovora subsp. atroseptica</name>
    <dbReference type="NCBI Taxonomy" id="218491"/>
    <lineage>
        <taxon>Bacteria</taxon>
        <taxon>Pseudomonadati</taxon>
        <taxon>Pseudomonadota</taxon>
        <taxon>Gammaproteobacteria</taxon>
        <taxon>Enterobacterales</taxon>
        <taxon>Pectobacteriaceae</taxon>
        <taxon>Pectobacterium</taxon>
    </lineage>
</organism>
<dbReference type="EMBL" id="BX950851">
    <property type="protein sequence ID" value="CAG74489.1"/>
    <property type="molecule type" value="Genomic_DNA"/>
</dbReference>
<dbReference type="HOGENOM" id="CLU_201808_2_1_6"/>
<dbReference type="eggNOG" id="COG4338">
    <property type="taxonomic scope" value="Bacteria"/>
</dbReference>
<protein>
    <recommendedName>
        <fullName evidence="3">DUF2256 domain-containing protein</fullName>
    </recommendedName>
</protein>
<evidence type="ECO:0008006" key="3">
    <source>
        <dbReference type="Google" id="ProtNLM"/>
    </source>
</evidence>